<dbReference type="SMART" id="SM00487">
    <property type="entry name" value="DEXDc"/>
    <property type="match status" value="1"/>
</dbReference>
<proteinExistence type="predicted"/>
<gene>
    <name evidence="7" type="primary">RAD16_2</name>
    <name evidence="7" type="ORF">VKT23_018096</name>
</gene>
<feature type="region of interest" description="Disordered" evidence="4">
    <location>
        <begin position="91"/>
        <end position="242"/>
    </location>
</feature>
<dbReference type="SUPFAM" id="SSF52540">
    <property type="entry name" value="P-loop containing nucleoside triphosphate hydrolases"/>
    <property type="match status" value="2"/>
</dbReference>
<dbReference type="PANTHER" id="PTHR45626">
    <property type="entry name" value="TRANSCRIPTION TERMINATION FACTOR 2-RELATED"/>
    <property type="match status" value="1"/>
</dbReference>
<dbReference type="Pfam" id="PF00271">
    <property type="entry name" value="Helicase_C"/>
    <property type="match status" value="1"/>
</dbReference>
<dbReference type="InterPro" id="IPR027417">
    <property type="entry name" value="P-loop_NTPase"/>
</dbReference>
<dbReference type="InterPro" id="IPR001650">
    <property type="entry name" value="Helicase_C-like"/>
</dbReference>
<dbReference type="Pfam" id="PF00176">
    <property type="entry name" value="SNF2-rel_dom"/>
    <property type="match status" value="1"/>
</dbReference>
<evidence type="ECO:0000313" key="8">
    <source>
        <dbReference type="Proteomes" id="UP001498398"/>
    </source>
</evidence>
<dbReference type="Gene3D" id="3.40.50.300">
    <property type="entry name" value="P-loop containing nucleotide triphosphate hydrolases"/>
    <property type="match status" value="1"/>
</dbReference>
<evidence type="ECO:0000256" key="1">
    <source>
        <dbReference type="ARBA" id="ARBA00022741"/>
    </source>
</evidence>
<dbReference type="CDD" id="cd18793">
    <property type="entry name" value="SF2_C_SNF"/>
    <property type="match status" value="1"/>
</dbReference>
<comment type="caution">
    <text evidence="7">The sequence shown here is derived from an EMBL/GenBank/DDBJ whole genome shotgun (WGS) entry which is preliminary data.</text>
</comment>
<dbReference type="Gene3D" id="3.40.50.10810">
    <property type="entry name" value="Tandem AAA-ATPase domain"/>
    <property type="match status" value="1"/>
</dbReference>
<feature type="domain" description="Helicase C-terminal" evidence="6">
    <location>
        <begin position="782"/>
        <end position="939"/>
    </location>
</feature>
<evidence type="ECO:0000313" key="7">
    <source>
        <dbReference type="EMBL" id="KAK7438482.1"/>
    </source>
</evidence>
<evidence type="ECO:0000259" key="6">
    <source>
        <dbReference type="PROSITE" id="PS51194"/>
    </source>
</evidence>
<evidence type="ECO:0000259" key="5">
    <source>
        <dbReference type="PROSITE" id="PS51192"/>
    </source>
</evidence>
<organism evidence="7 8">
    <name type="scientific">Marasmiellus scandens</name>
    <dbReference type="NCBI Taxonomy" id="2682957"/>
    <lineage>
        <taxon>Eukaryota</taxon>
        <taxon>Fungi</taxon>
        <taxon>Dikarya</taxon>
        <taxon>Basidiomycota</taxon>
        <taxon>Agaricomycotina</taxon>
        <taxon>Agaricomycetes</taxon>
        <taxon>Agaricomycetidae</taxon>
        <taxon>Agaricales</taxon>
        <taxon>Marasmiineae</taxon>
        <taxon>Omphalotaceae</taxon>
        <taxon>Marasmiellus</taxon>
    </lineage>
</organism>
<evidence type="ECO:0000256" key="3">
    <source>
        <dbReference type="ARBA" id="ARBA00022840"/>
    </source>
</evidence>
<feature type="compositionally biased region" description="Basic and acidic residues" evidence="4">
    <location>
        <begin position="288"/>
        <end position="301"/>
    </location>
</feature>
<dbReference type="InterPro" id="IPR049730">
    <property type="entry name" value="SNF2/RAD54-like_C"/>
</dbReference>
<evidence type="ECO:0000256" key="2">
    <source>
        <dbReference type="ARBA" id="ARBA00022801"/>
    </source>
</evidence>
<feature type="compositionally biased region" description="Polar residues" evidence="4">
    <location>
        <begin position="104"/>
        <end position="126"/>
    </location>
</feature>
<dbReference type="Proteomes" id="UP001498398">
    <property type="component" value="Unassembled WGS sequence"/>
</dbReference>
<dbReference type="CDD" id="cd18008">
    <property type="entry name" value="DEXDc_SHPRH-like"/>
    <property type="match status" value="1"/>
</dbReference>
<dbReference type="PROSITE" id="PS51192">
    <property type="entry name" value="HELICASE_ATP_BIND_1"/>
    <property type="match status" value="1"/>
</dbReference>
<feature type="compositionally biased region" description="Basic and acidic residues" evidence="4">
    <location>
        <begin position="213"/>
        <end position="222"/>
    </location>
</feature>
<feature type="compositionally biased region" description="Polar residues" evidence="4">
    <location>
        <begin position="137"/>
        <end position="158"/>
    </location>
</feature>
<dbReference type="PROSITE" id="PS51194">
    <property type="entry name" value="HELICASE_CTER"/>
    <property type="match status" value="1"/>
</dbReference>
<dbReference type="InterPro" id="IPR050628">
    <property type="entry name" value="SNF2_RAD54_helicase_TF"/>
</dbReference>
<dbReference type="SMART" id="SM00490">
    <property type="entry name" value="HELICc"/>
    <property type="match status" value="1"/>
</dbReference>
<keyword evidence="2" id="KW-0378">Hydrolase</keyword>
<evidence type="ECO:0000256" key="4">
    <source>
        <dbReference type="SAM" id="MobiDB-lite"/>
    </source>
</evidence>
<sequence>MNMATWIPSVLSGTINWWFSQDIPQTPSQTNAVRVQDAKVKTPIPPQIPTARNSPQFLNDPSIIEQTSSISPLQTRTLGANVNAHELEPFGGFGGTLGDGGYDPSTSPQKLPSRSPQSHTTTQARSGSAGITAGDMGTQSVLPYSTPHYYNSGTQNVDPSQSASTSRSSAPSMKSSHSRKSTSTSYHSPVFLPRDTRTDVKHEETDDNFFSEVKTEVEDPFQRKKSRGTTSASRPFTGPPAKLETLHGVKVEEKPFVSSTYRISTGSSSAPRQSAATFTASHNHRSLPKKEITEGKPKATPARIRDISEELSEVDNVTGAYTYPSRDGNKAIVELWLSSSDVSTSLAPLYNVSPPPKVKGFAKGFRLKPHQNVGRAWMRQAEKDQKRMGGILADEMGLGKTISVLVRYVDDRKEMEAQDQLLGITSLRMPTLIICPLGVRDQWNNEIDRFLSPRPRVIVYHRDILKSKMNKLTVQDLLEADLVICTYDYIWRQHEDVLALPASTWHPSNFVNGSAILPLAKKTPANLFRVPWRRVVLDESQEIKNEDTKRARACCDLVTDSRWALTGTPIQNGPKDLYSAFKFLGIKPLCDKLWYKAHIESRLKANVCDPRALALLRVARNAVVLRRLKSDILPNGQRILDLPDMQVQIVEVQLDRHERAIYSAYETKAANALADVLNNAAERADRCPHRRHAIVRILRLKQGCLHPKLLLKDDKFYEEEIDAAFGDGVDEFGLPWDECHFCGMRLSGNPKDHMQMCQGRFALLNSQWRDTFESTKLKAILGLLQVIRQRKEKTIVFSQYTSLLSIVEEFLDQQDIPTTRYDGGMSSKERSAALATIKGKRVDVILMSLKAGGVGLNLTECNNVILVDLWWNPAVEDQAFGRVHRIGQTKNVHIYKLVAKGTIEERIMELQKKKSTFANDVLDSDEAKAIGKLSLEDVYELVNGSGRARRSKM</sequence>
<dbReference type="EMBL" id="JBANRG010000079">
    <property type="protein sequence ID" value="KAK7438482.1"/>
    <property type="molecule type" value="Genomic_DNA"/>
</dbReference>
<feature type="domain" description="Helicase ATP-binding" evidence="5">
    <location>
        <begin position="381"/>
        <end position="587"/>
    </location>
</feature>
<feature type="compositionally biased region" description="Gly residues" evidence="4">
    <location>
        <begin position="91"/>
        <end position="101"/>
    </location>
</feature>
<feature type="compositionally biased region" description="Low complexity" evidence="4">
    <location>
        <begin position="159"/>
        <end position="188"/>
    </location>
</feature>
<keyword evidence="1" id="KW-0547">Nucleotide-binding</keyword>
<feature type="compositionally biased region" description="Basic and acidic residues" evidence="4">
    <location>
        <begin position="194"/>
        <end position="204"/>
    </location>
</feature>
<reference evidence="7 8" key="1">
    <citation type="submission" date="2024-01" db="EMBL/GenBank/DDBJ databases">
        <title>A draft genome for the cacao thread blight pathogen Marasmiellus scandens.</title>
        <authorList>
            <person name="Baruah I.K."/>
            <person name="Leung J."/>
            <person name="Bukari Y."/>
            <person name="Amoako-Attah I."/>
            <person name="Meinhardt L.W."/>
            <person name="Bailey B.A."/>
            <person name="Cohen S.P."/>
        </authorList>
    </citation>
    <scope>NUCLEOTIDE SEQUENCE [LARGE SCALE GENOMIC DNA]</scope>
    <source>
        <strain evidence="7 8">GH-19</strain>
    </source>
</reference>
<feature type="region of interest" description="Disordered" evidence="4">
    <location>
        <begin position="278"/>
        <end position="301"/>
    </location>
</feature>
<keyword evidence="8" id="KW-1185">Reference proteome</keyword>
<name>A0ABR1IQH6_9AGAR</name>
<keyword evidence="3" id="KW-0067">ATP-binding</keyword>
<dbReference type="InterPro" id="IPR038718">
    <property type="entry name" value="SNF2-like_sf"/>
</dbReference>
<protein>
    <submittedName>
        <fullName evidence="7">DNA repair protein rad16</fullName>
    </submittedName>
</protein>
<accession>A0ABR1IQH6</accession>
<dbReference type="InterPro" id="IPR014001">
    <property type="entry name" value="Helicase_ATP-bd"/>
</dbReference>
<dbReference type="InterPro" id="IPR000330">
    <property type="entry name" value="SNF2_N"/>
</dbReference>